<keyword evidence="2" id="KW-1185">Reference proteome</keyword>
<name>A0ABQ0JH24_9VIBR</name>
<proteinExistence type="predicted"/>
<evidence type="ECO:0000313" key="1">
    <source>
        <dbReference type="EMBL" id="GAL28063.1"/>
    </source>
</evidence>
<accession>A0ABQ0JH24</accession>
<reference evidence="2" key="1">
    <citation type="submission" date="2014-09" db="EMBL/GenBank/DDBJ databases">
        <title>Vibrio variabilis JCM 19239. (C206) whole genome shotgun sequence.</title>
        <authorList>
            <person name="Sawabe T."/>
            <person name="Meirelles P."/>
            <person name="Nakanishi M."/>
            <person name="Sayaka M."/>
            <person name="Hattori M."/>
            <person name="Ohkuma M."/>
        </authorList>
    </citation>
    <scope>NUCLEOTIDE SEQUENCE [LARGE SCALE GENOMIC DNA]</scope>
    <source>
        <strain evidence="2">JCM 19239</strain>
    </source>
</reference>
<gene>
    <name evidence="1" type="ORF">JCM19239_6775</name>
</gene>
<dbReference type="Proteomes" id="UP000029223">
    <property type="component" value="Unassembled WGS sequence"/>
</dbReference>
<evidence type="ECO:0000313" key="2">
    <source>
        <dbReference type="Proteomes" id="UP000029223"/>
    </source>
</evidence>
<sequence length="46" mass="4948">MADSISNNANAEKTNVLDTFRSIEFFTSKPSQTEVVKVGCPIAATN</sequence>
<protein>
    <submittedName>
        <fullName evidence="1">Uncharacterized protein</fullName>
    </submittedName>
</protein>
<organism evidence="1 2">
    <name type="scientific">Vibrio variabilis</name>
    <dbReference type="NCBI Taxonomy" id="990271"/>
    <lineage>
        <taxon>Bacteria</taxon>
        <taxon>Pseudomonadati</taxon>
        <taxon>Pseudomonadota</taxon>
        <taxon>Gammaproteobacteria</taxon>
        <taxon>Vibrionales</taxon>
        <taxon>Vibrionaceae</taxon>
        <taxon>Vibrio</taxon>
    </lineage>
</organism>
<dbReference type="EMBL" id="BBMS01000037">
    <property type="protein sequence ID" value="GAL28063.1"/>
    <property type="molecule type" value="Genomic_DNA"/>
</dbReference>
<comment type="caution">
    <text evidence="1">The sequence shown here is derived from an EMBL/GenBank/DDBJ whole genome shotgun (WGS) entry which is preliminary data.</text>
</comment>
<reference evidence="2" key="2">
    <citation type="submission" date="2014-09" db="EMBL/GenBank/DDBJ databases">
        <authorList>
            <consortium name="NBRP consortium"/>
            <person name="Sawabe T."/>
            <person name="Meirelles P."/>
            <person name="Nakanishi M."/>
            <person name="Sayaka M."/>
            <person name="Hattori M."/>
            <person name="Ohkuma M."/>
        </authorList>
    </citation>
    <scope>NUCLEOTIDE SEQUENCE [LARGE SCALE GENOMIC DNA]</scope>
    <source>
        <strain evidence="2">JCM 19239</strain>
    </source>
</reference>